<dbReference type="VEuPathDB" id="HostDB:ENSMUSG00000074623"/>
<dbReference type="AGR" id="MGI:2685672"/>
<dbReference type="Ensembl" id="ENSMUST00000109475.3">
    <property type="protein sequence ID" value="ENSMUSP00000105101.3"/>
    <property type="gene ID" value="ENSMUSG00000074623.5"/>
</dbReference>
<dbReference type="MGI" id="MGI:2685672">
    <property type="gene designation" value="Gm826"/>
</dbReference>
<gene>
    <name evidence="2 3" type="primary">Gm826</name>
</gene>
<reference evidence="2" key="3">
    <citation type="submission" date="2025-08" db="UniProtKB">
        <authorList>
            <consortium name="Ensembl"/>
        </authorList>
    </citation>
    <scope>IDENTIFICATION</scope>
    <source>
        <strain evidence="2">C57BL/6J</strain>
    </source>
</reference>
<keyword evidence="4" id="KW-1185">Reference proteome</keyword>
<reference evidence="2 4" key="1">
    <citation type="journal article" date="2009" name="PLoS Biol.">
        <title>Lineage-specific biology revealed by a finished genome assembly of the mouse.</title>
        <authorList>
            <consortium name="Mouse Genome Sequencing Consortium"/>
            <person name="Church D.M."/>
            <person name="Goodstadt L."/>
            <person name="Hillier L.W."/>
            <person name="Zody M.C."/>
            <person name="Goldstein S."/>
            <person name="She X."/>
            <person name="Bult C.J."/>
            <person name="Agarwala R."/>
            <person name="Cherry J.L."/>
            <person name="DiCuccio M."/>
            <person name="Hlavina W."/>
            <person name="Kapustin Y."/>
            <person name="Meric P."/>
            <person name="Maglott D."/>
            <person name="Birtle Z."/>
            <person name="Marques A.C."/>
            <person name="Graves T."/>
            <person name="Zhou S."/>
            <person name="Teague B."/>
            <person name="Potamousis K."/>
            <person name="Churas C."/>
            <person name="Place M."/>
            <person name="Herschleb J."/>
            <person name="Runnheim R."/>
            <person name="Forrest D."/>
            <person name="Amos-Landgraf J."/>
            <person name="Schwartz D.C."/>
            <person name="Cheng Z."/>
            <person name="Lindblad-Toh K."/>
            <person name="Eichler E.E."/>
            <person name="Ponting C.P."/>
        </authorList>
    </citation>
    <scope>NUCLEOTIDE SEQUENCE [LARGE SCALE GENOMIC DNA]</scope>
    <source>
        <strain evidence="2 4">C57BL/6J</strain>
    </source>
</reference>
<feature type="compositionally biased region" description="Basic and acidic residues" evidence="1">
    <location>
        <begin position="51"/>
        <end position="60"/>
    </location>
</feature>
<name>A2A5Q3_MOUSE</name>
<accession>A2A5Q3</accession>
<dbReference type="ExpressionAtlas" id="A2A5Q3">
    <property type="expression patterns" value="baseline and differential"/>
</dbReference>
<dbReference type="GeneTree" id="ENSGT00960000193315"/>
<dbReference type="OrthoDB" id="10585268at2759"/>
<evidence type="ECO:0000313" key="4">
    <source>
        <dbReference type="Proteomes" id="UP000000589"/>
    </source>
</evidence>
<dbReference type="Bgee" id="ENSMUSG00000074623">
    <property type="expression patterns" value="Expressed in embryonic cell in blastocyst and 37 other cell types or tissues"/>
</dbReference>
<evidence type="ECO:0000313" key="3">
    <source>
        <dbReference type="MGI" id="MGI:2685672"/>
    </source>
</evidence>
<evidence type="ECO:0000313" key="2">
    <source>
        <dbReference type="Ensembl" id="ENSMUSP00000105101.3"/>
    </source>
</evidence>
<dbReference type="Proteomes" id="UP000000589">
    <property type="component" value="Chromosome 2"/>
</dbReference>
<reference evidence="2 4" key="2">
    <citation type="journal article" date="2011" name="PLoS Biol.">
        <title>Modernizing reference genome assemblies.</title>
        <authorList>
            <person name="Church D.M."/>
            <person name="Schneider V.A."/>
            <person name="Graves T."/>
            <person name="Auger K."/>
            <person name="Cunningham F."/>
            <person name="Bouk N."/>
            <person name="Chen H.C."/>
            <person name="Agarwala R."/>
            <person name="McLaren W.M."/>
            <person name="Ritchie G.R."/>
            <person name="Albracht D."/>
            <person name="Kremitzki M."/>
            <person name="Rock S."/>
            <person name="Kotkiewicz H."/>
            <person name="Kremitzki C."/>
            <person name="Wollam A."/>
            <person name="Trani L."/>
            <person name="Fulton L."/>
            <person name="Fulton R."/>
            <person name="Matthews L."/>
            <person name="Whitehead S."/>
            <person name="Chow W."/>
            <person name="Torrance J."/>
            <person name="Dunn M."/>
            <person name="Harden G."/>
            <person name="Threadgold G."/>
            <person name="Wood J."/>
            <person name="Collins J."/>
            <person name="Heath P."/>
            <person name="Griffiths G."/>
            <person name="Pelan S."/>
            <person name="Grafham D."/>
            <person name="Eichler E.E."/>
            <person name="Weinstock G."/>
            <person name="Mardis E.R."/>
            <person name="Wilson R.K."/>
            <person name="Howe K."/>
            <person name="Flicek P."/>
            <person name="Hubbard T."/>
        </authorList>
    </citation>
    <scope>NUCLEOTIDE SEQUENCE [LARGE SCALE GENOMIC DNA]</scope>
    <source>
        <strain evidence="2 4">C57BL/6J</strain>
    </source>
</reference>
<dbReference type="AlphaFoldDB" id="A2A5Q3"/>
<organism evidence="2 4">
    <name type="scientific">Mus musculus</name>
    <name type="common">Mouse</name>
    <dbReference type="NCBI Taxonomy" id="10090"/>
    <lineage>
        <taxon>Eukaryota</taxon>
        <taxon>Metazoa</taxon>
        <taxon>Chordata</taxon>
        <taxon>Craniata</taxon>
        <taxon>Vertebrata</taxon>
        <taxon>Euteleostomi</taxon>
        <taxon>Mammalia</taxon>
        <taxon>Eutheria</taxon>
        <taxon>Euarchontoglires</taxon>
        <taxon>Glires</taxon>
        <taxon>Rodentia</taxon>
        <taxon>Myomorpha</taxon>
        <taxon>Muroidea</taxon>
        <taxon>Muridae</taxon>
        <taxon>Murinae</taxon>
        <taxon>Mus</taxon>
        <taxon>Mus</taxon>
    </lineage>
</organism>
<evidence type="ECO:0000256" key="1">
    <source>
        <dbReference type="SAM" id="MobiDB-lite"/>
    </source>
</evidence>
<dbReference type="HOGENOM" id="CLU_2497294_0_0_1"/>
<feature type="region of interest" description="Disordered" evidence="1">
    <location>
        <begin position="42"/>
        <end position="86"/>
    </location>
</feature>
<sequence length="86" mass="9959">MKLGTGIVMGERVGVVAWVLRNFWRSPCVCVSFSRQLHQAASDVSGWSHRKLQDTEDQEMKPQSYPFLHPYPHPDPRVPQRLWRSG</sequence>
<reference evidence="2" key="4">
    <citation type="submission" date="2025-09" db="UniProtKB">
        <authorList>
            <consortium name="Ensembl"/>
        </authorList>
    </citation>
    <scope>IDENTIFICATION</scope>
    <source>
        <strain evidence="2">C57BL/6J</strain>
    </source>
</reference>
<proteinExistence type="predicted"/>
<protein>
    <submittedName>
        <fullName evidence="2">Predicted gene 826</fullName>
    </submittedName>
</protein>